<dbReference type="Proteomes" id="UP001595907">
    <property type="component" value="Unassembled WGS sequence"/>
</dbReference>
<evidence type="ECO:0000259" key="1">
    <source>
        <dbReference type="Pfam" id="PF03724"/>
    </source>
</evidence>
<dbReference type="InterPro" id="IPR005184">
    <property type="entry name" value="DUF306_Meta_HslJ"/>
</dbReference>
<dbReference type="RefSeq" id="WP_379706784.1">
    <property type="nucleotide sequence ID" value="NZ_JBHSCZ010000001.1"/>
</dbReference>
<dbReference type="Pfam" id="PF03724">
    <property type="entry name" value="META"/>
    <property type="match status" value="1"/>
</dbReference>
<proteinExistence type="predicted"/>
<feature type="domain" description="DUF306" evidence="1">
    <location>
        <begin position="152"/>
        <end position="249"/>
    </location>
</feature>
<accession>A0ABV8QNS5</accession>
<sequence>MRMKFIVNIFMIFLLIQSCKTTQSNSSKSNNQVIETNNYNKKNEVTAQSNGVDFLATGNTPTEWTLAIDIDDTVRFKADDGLNIKFAYNQLTKKNVATASNYTFSSKQGNFGFTIYDSICTIATEKQAYKKLVTFNFNSITYSGCGKYLANDLLQNKWTLLMINNIAINANDYNKIPELTFDFKNGKVSGNNGCNNISTNMEVQGNRILFGNFTTSKNICSKKSIATIVNDKLNNRLVSYFFKDGKLYLYLIDDSVLIFNKS</sequence>
<dbReference type="PROSITE" id="PS51257">
    <property type="entry name" value="PROKAR_LIPOPROTEIN"/>
    <property type="match status" value="1"/>
</dbReference>
<evidence type="ECO:0000313" key="2">
    <source>
        <dbReference type="EMBL" id="MFC4261789.1"/>
    </source>
</evidence>
<dbReference type="EMBL" id="JBHSCZ010000001">
    <property type="protein sequence ID" value="MFC4261789.1"/>
    <property type="molecule type" value="Genomic_DNA"/>
</dbReference>
<evidence type="ECO:0000313" key="3">
    <source>
        <dbReference type="Proteomes" id="UP001595907"/>
    </source>
</evidence>
<reference evidence="3" key="1">
    <citation type="journal article" date="2019" name="Int. J. Syst. Evol. Microbiol.">
        <title>The Global Catalogue of Microorganisms (GCM) 10K type strain sequencing project: providing services to taxonomists for standard genome sequencing and annotation.</title>
        <authorList>
            <consortium name="The Broad Institute Genomics Platform"/>
            <consortium name="The Broad Institute Genome Sequencing Center for Infectious Disease"/>
            <person name="Wu L."/>
            <person name="Ma J."/>
        </authorList>
    </citation>
    <scope>NUCLEOTIDE SEQUENCE [LARGE SCALE GENOMIC DNA]</scope>
    <source>
        <strain evidence="3">CECT 8289</strain>
    </source>
</reference>
<organism evidence="2 3">
    <name type="scientific">Ferruginibacter yonginensis</name>
    <dbReference type="NCBI Taxonomy" id="1310416"/>
    <lineage>
        <taxon>Bacteria</taxon>
        <taxon>Pseudomonadati</taxon>
        <taxon>Bacteroidota</taxon>
        <taxon>Chitinophagia</taxon>
        <taxon>Chitinophagales</taxon>
        <taxon>Chitinophagaceae</taxon>
        <taxon>Ferruginibacter</taxon>
    </lineage>
</organism>
<dbReference type="Gene3D" id="2.40.128.270">
    <property type="match status" value="1"/>
</dbReference>
<comment type="caution">
    <text evidence="2">The sequence shown here is derived from an EMBL/GenBank/DDBJ whole genome shotgun (WGS) entry which is preliminary data.</text>
</comment>
<name>A0ABV8QNS5_9BACT</name>
<gene>
    <name evidence="2" type="ORF">ACFOWM_02770</name>
</gene>
<keyword evidence="3" id="KW-1185">Reference proteome</keyword>
<protein>
    <submittedName>
        <fullName evidence="2">META domain-containing protein</fullName>
    </submittedName>
</protein>
<dbReference type="InterPro" id="IPR038670">
    <property type="entry name" value="HslJ-like_sf"/>
</dbReference>